<keyword evidence="3 5" id="KW-0732">Signal</keyword>
<protein>
    <submittedName>
        <fullName evidence="6">Outer membrane protein (Porin)</fullName>
    </submittedName>
</protein>
<dbReference type="Pfam" id="PF00267">
    <property type="entry name" value="Porin_1"/>
    <property type="match status" value="1"/>
</dbReference>
<dbReference type="KEGG" id="fpp:FPB0191_01860"/>
<evidence type="ECO:0000313" key="6">
    <source>
        <dbReference type="EMBL" id="AJA45676.1"/>
    </source>
</evidence>
<keyword evidence="7" id="KW-1185">Reference proteome</keyword>
<gene>
    <name evidence="6" type="ORF">FPB0191_01860</name>
</gene>
<organism evidence="6 7">
    <name type="scientific">Frischella perrara</name>
    <dbReference type="NCBI Taxonomy" id="1267021"/>
    <lineage>
        <taxon>Bacteria</taxon>
        <taxon>Pseudomonadati</taxon>
        <taxon>Pseudomonadota</taxon>
        <taxon>Gammaproteobacteria</taxon>
        <taxon>Orbales</taxon>
        <taxon>Orbaceae</taxon>
        <taxon>Frischella</taxon>
    </lineage>
</organism>
<dbReference type="PRINTS" id="PR00183">
    <property type="entry name" value="ECOLIPORIN"/>
</dbReference>
<dbReference type="GO" id="GO:0034220">
    <property type="term" value="P:monoatomic ion transmembrane transport"/>
    <property type="evidence" value="ECO:0007669"/>
    <property type="project" value="InterPro"/>
</dbReference>
<dbReference type="OrthoDB" id="7055111at2"/>
<feature type="chain" id="PRO_5002033842" evidence="5">
    <location>
        <begin position="22"/>
        <end position="342"/>
    </location>
</feature>
<dbReference type="HOGENOM" id="CLU_058202_0_0_6"/>
<dbReference type="PANTHER" id="PTHR34501">
    <property type="entry name" value="PROTEIN YDDL-RELATED"/>
    <property type="match status" value="1"/>
</dbReference>
<dbReference type="InterPro" id="IPR001702">
    <property type="entry name" value="Porin_Gram-ve"/>
</dbReference>
<dbReference type="GO" id="GO:0015288">
    <property type="term" value="F:porin activity"/>
    <property type="evidence" value="ECO:0007669"/>
    <property type="project" value="InterPro"/>
</dbReference>
<evidence type="ECO:0000256" key="3">
    <source>
        <dbReference type="ARBA" id="ARBA00022729"/>
    </source>
</evidence>
<comment type="similarity">
    <text evidence="2">Belongs to the Gram-negative porin family.</text>
</comment>
<dbReference type="InterPro" id="IPR001897">
    <property type="entry name" value="Porin_gammaproteobac"/>
</dbReference>
<evidence type="ECO:0000256" key="2">
    <source>
        <dbReference type="ARBA" id="ARBA00007539"/>
    </source>
</evidence>
<dbReference type="RefSeq" id="WP_039105542.1">
    <property type="nucleotide sequence ID" value="NZ_CP009056.1"/>
</dbReference>
<feature type="signal peptide" evidence="5">
    <location>
        <begin position="1"/>
        <end position="21"/>
    </location>
</feature>
<dbReference type="PANTHER" id="PTHR34501:SF2">
    <property type="entry name" value="OUTER MEMBRANE PORIN F-RELATED"/>
    <property type="match status" value="1"/>
</dbReference>
<dbReference type="InterPro" id="IPR050298">
    <property type="entry name" value="Gram-neg_bact_OMP"/>
</dbReference>
<keyword evidence="4" id="KW-0472">Membrane</keyword>
<accession>A0A0A7S8P9</accession>
<dbReference type="GO" id="GO:0009279">
    <property type="term" value="C:cell outer membrane"/>
    <property type="evidence" value="ECO:0007669"/>
    <property type="project" value="UniProtKB-SubCell"/>
</dbReference>
<dbReference type="AlphaFoldDB" id="A0A0A7S8P9"/>
<proteinExistence type="inferred from homology"/>
<dbReference type="EMBL" id="CP009056">
    <property type="protein sequence ID" value="AJA45676.1"/>
    <property type="molecule type" value="Genomic_DNA"/>
</dbReference>
<dbReference type="SUPFAM" id="SSF56935">
    <property type="entry name" value="Porins"/>
    <property type="match status" value="1"/>
</dbReference>
<reference evidence="6 7" key="1">
    <citation type="journal article" date="2014" name="Appl. Environ. Microbiol.">
        <title>Gut symbionts from distinct hosts exhibit genotoxic activity via divergent colibactin biosynthetic pathways.</title>
        <authorList>
            <person name="Engel P."/>
            <person name="Vizcaino M.I."/>
            <person name="Crawford J.M."/>
        </authorList>
    </citation>
    <scope>NUCLEOTIDE SEQUENCE [LARGE SCALE GENOMIC DNA]</scope>
    <source>
        <strain evidence="6 7">PEB0191</strain>
    </source>
</reference>
<dbReference type="PRINTS" id="PR00182">
    <property type="entry name" value="ECOLNEIPORIN"/>
</dbReference>
<dbReference type="CDD" id="cd00342">
    <property type="entry name" value="gram_neg_porins"/>
    <property type="match status" value="1"/>
</dbReference>
<comment type="subcellular location">
    <subcellularLocation>
        <location evidence="1">Cell outer membrane</location>
        <topology evidence="1">Multi-pass membrane protein</topology>
    </subcellularLocation>
</comment>
<sequence length="342" mass="37331">MKRNLLAIAIPALLVAGAANASIEVWNKDGNKLNINGRVYALNYLGDTKNTIDEEGDKTTARLGFTGETQVTDSLSGYGRAEWETKAGKGAFKETRYAFAGLNFGQYGSFDYGRNDGVLKAITAYTDVLPEFGGNASDNDLYVLSARTNAVATYRNSGFYGLVDGLDFAVQYGDNKADSNLSGADKEAFGLNAQYAILDTGLSIGGGYATTTKAGDDERYKTYMAGVKYEAYNLYLGALYSHTKHDDAKVKGFELVAQYGFDFEVGRLTPSVAYIQHKGTDYKQAGSDYFAKYVEVGVQYDFNKNLTAVVDYKINLLDDDKDFGYAKADTKNTLALGLIYQF</sequence>
<dbReference type="Gene3D" id="2.40.160.10">
    <property type="entry name" value="Porin"/>
    <property type="match status" value="1"/>
</dbReference>
<evidence type="ECO:0000256" key="1">
    <source>
        <dbReference type="ARBA" id="ARBA00004571"/>
    </source>
</evidence>
<name>A0A0A7S8P9_FRIPE</name>
<evidence type="ECO:0000313" key="7">
    <source>
        <dbReference type="Proteomes" id="UP000030901"/>
    </source>
</evidence>
<dbReference type="Proteomes" id="UP000030901">
    <property type="component" value="Chromosome"/>
</dbReference>
<dbReference type="STRING" id="1267021.FPB0191_01860"/>
<evidence type="ECO:0000256" key="5">
    <source>
        <dbReference type="SAM" id="SignalP"/>
    </source>
</evidence>
<dbReference type="InterPro" id="IPR023614">
    <property type="entry name" value="Porin_dom_sf"/>
</dbReference>
<evidence type="ECO:0000256" key="4">
    <source>
        <dbReference type="ARBA" id="ARBA00023136"/>
    </source>
</evidence>
<dbReference type="InterPro" id="IPR033900">
    <property type="entry name" value="Gram_neg_porin_domain"/>
</dbReference>